<feature type="transmembrane region" description="Helical" evidence="1">
    <location>
        <begin position="38"/>
        <end position="54"/>
    </location>
</feature>
<feature type="transmembrane region" description="Helical" evidence="1">
    <location>
        <begin position="119"/>
        <end position="144"/>
    </location>
</feature>
<keyword evidence="1" id="KW-1133">Transmembrane helix</keyword>
<keyword evidence="1" id="KW-0472">Membrane</keyword>
<dbReference type="KEGG" id="aplc:110990161"/>
<dbReference type="GO" id="GO:0006506">
    <property type="term" value="P:GPI anchor biosynthetic process"/>
    <property type="evidence" value="ECO:0007669"/>
    <property type="project" value="InterPro"/>
</dbReference>
<protein>
    <submittedName>
        <fullName evidence="3">Phosphatidylinositol N-acetylglucosaminyltransferase subunit Q-like</fullName>
    </submittedName>
</protein>
<reference evidence="3" key="1">
    <citation type="submission" date="2025-08" db="UniProtKB">
        <authorList>
            <consortium name="RefSeq"/>
        </authorList>
    </citation>
    <scope>IDENTIFICATION</scope>
</reference>
<dbReference type="AlphaFoldDB" id="A0A8B8A466"/>
<dbReference type="GO" id="GO:0016020">
    <property type="term" value="C:membrane"/>
    <property type="evidence" value="ECO:0007669"/>
    <property type="project" value="InterPro"/>
</dbReference>
<keyword evidence="2" id="KW-1185">Reference proteome</keyword>
<feature type="transmembrane region" description="Helical" evidence="1">
    <location>
        <begin position="75"/>
        <end position="99"/>
    </location>
</feature>
<evidence type="ECO:0000313" key="2">
    <source>
        <dbReference type="Proteomes" id="UP000694845"/>
    </source>
</evidence>
<sequence>MQLFSLSKLPRAVHLASRDSDSWRFITFVSLVFSDLRIYRLQLTGLLALSRLFRGKKWNVLRKRVDTCNYDVDQLFIGTLLFTILLFLFPTTLLFYVVFTTHRLAVIFLEGTLTKTIDFLRWLPVYSIVLWLTGSDMLMVSVYFDPLQQPREGSPTAMIMQFQHLGLRDVLLLSHEAFRKSPALPELSSSRNPVVSLALDLLTGCLVYPWSLAQNKT</sequence>
<dbReference type="Proteomes" id="UP000694845">
    <property type="component" value="Unplaced"/>
</dbReference>
<keyword evidence="1" id="KW-0812">Transmembrane</keyword>
<dbReference type="GeneID" id="110990161"/>
<evidence type="ECO:0000256" key="1">
    <source>
        <dbReference type="SAM" id="Phobius"/>
    </source>
</evidence>
<accession>A0A8B8A466</accession>
<name>A0A8B8A466_ACAPL</name>
<dbReference type="InterPro" id="IPR007720">
    <property type="entry name" value="PigQ/GPI1"/>
</dbReference>
<dbReference type="OrthoDB" id="70250at2759"/>
<dbReference type="Pfam" id="PF05024">
    <property type="entry name" value="Gpi1"/>
    <property type="match status" value="1"/>
</dbReference>
<evidence type="ECO:0000313" key="3">
    <source>
        <dbReference type="RefSeq" id="XP_022110711.1"/>
    </source>
</evidence>
<dbReference type="RefSeq" id="XP_022110711.1">
    <property type="nucleotide sequence ID" value="XM_022255019.1"/>
</dbReference>
<dbReference type="GO" id="GO:0005783">
    <property type="term" value="C:endoplasmic reticulum"/>
    <property type="evidence" value="ECO:0007669"/>
    <property type="project" value="TreeGrafter"/>
</dbReference>
<dbReference type="PANTHER" id="PTHR21329">
    <property type="entry name" value="PHOSPHATIDYLINOSITOL N-ACETYLGLUCOSAMINYLTRANSFERASE SUBUNIT Q-RELATED"/>
    <property type="match status" value="1"/>
</dbReference>
<dbReference type="PANTHER" id="PTHR21329:SF3">
    <property type="entry name" value="PHOSPHATIDYLINOSITOL N-ACETYLGLUCOSAMINYLTRANSFERASE SUBUNIT Q"/>
    <property type="match status" value="1"/>
</dbReference>
<proteinExistence type="predicted"/>
<organism evidence="2 3">
    <name type="scientific">Acanthaster planci</name>
    <name type="common">Crown-of-thorns starfish</name>
    <dbReference type="NCBI Taxonomy" id="133434"/>
    <lineage>
        <taxon>Eukaryota</taxon>
        <taxon>Metazoa</taxon>
        <taxon>Echinodermata</taxon>
        <taxon>Eleutherozoa</taxon>
        <taxon>Asterozoa</taxon>
        <taxon>Asteroidea</taxon>
        <taxon>Valvatacea</taxon>
        <taxon>Valvatida</taxon>
        <taxon>Acanthasteridae</taxon>
        <taxon>Acanthaster</taxon>
    </lineage>
</organism>
<gene>
    <name evidence="3" type="primary">LOC110990161</name>
</gene>